<organism evidence="2 3">
    <name type="scientific">Saguinus oedipus</name>
    <name type="common">Cotton-top tamarin</name>
    <name type="synonym">Oedipomidas oedipus</name>
    <dbReference type="NCBI Taxonomy" id="9490"/>
    <lineage>
        <taxon>Eukaryota</taxon>
        <taxon>Metazoa</taxon>
        <taxon>Chordata</taxon>
        <taxon>Craniata</taxon>
        <taxon>Vertebrata</taxon>
        <taxon>Euteleostomi</taxon>
        <taxon>Mammalia</taxon>
        <taxon>Eutheria</taxon>
        <taxon>Euarchontoglires</taxon>
        <taxon>Primates</taxon>
        <taxon>Haplorrhini</taxon>
        <taxon>Platyrrhini</taxon>
        <taxon>Cebidae</taxon>
        <taxon>Callitrichinae</taxon>
        <taxon>Saguinus</taxon>
    </lineage>
</organism>
<dbReference type="Proteomes" id="UP001266305">
    <property type="component" value="Unassembled WGS sequence"/>
</dbReference>
<accession>A0ABQ9UP65</accession>
<feature type="compositionally biased region" description="Basic and acidic residues" evidence="1">
    <location>
        <begin position="1"/>
        <end position="15"/>
    </location>
</feature>
<feature type="compositionally biased region" description="Basic and acidic residues" evidence="1">
    <location>
        <begin position="69"/>
        <end position="85"/>
    </location>
</feature>
<feature type="region of interest" description="Disordered" evidence="1">
    <location>
        <begin position="52"/>
        <end position="85"/>
    </location>
</feature>
<evidence type="ECO:0000256" key="1">
    <source>
        <dbReference type="SAM" id="MobiDB-lite"/>
    </source>
</evidence>
<feature type="region of interest" description="Disordered" evidence="1">
    <location>
        <begin position="1"/>
        <end position="22"/>
    </location>
</feature>
<sequence length="85" mass="9464">MRKKYIEAEGSGKEKEEEEEDGWWGRLVASKEAWDLALRNPYEDTFQGLVSAGPAGLGEPGQRSWPRLNAEEGLRGKGVEGREST</sequence>
<reference evidence="2 3" key="1">
    <citation type="submission" date="2023-05" db="EMBL/GenBank/DDBJ databases">
        <title>B98-5 Cell Line De Novo Hybrid Assembly: An Optical Mapping Approach.</title>
        <authorList>
            <person name="Kananen K."/>
            <person name="Auerbach J.A."/>
            <person name="Kautto E."/>
            <person name="Blachly J.S."/>
        </authorList>
    </citation>
    <scope>NUCLEOTIDE SEQUENCE [LARGE SCALE GENOMIC DNA]</scope>
    <source>
        <strain evidence="2">B95-8</strain>
        <tissue evidence="2">Cell line</tissue>
    </source>
</reference>
<gene>
    <name evidence="2" type="ORF">P7K49_024314</name>
</gene>
<comment type="caution">
    <text evidence="2">The sequence shown here is derived from an EMBL/GenBank/DDBJ whole genome shotgun (WGS) entry which is preliminary data.</text>
</comment>
<dbReference type="EMBL" id="JASSZA010000011">
    <property type="protein sequence ID" value="KAK2098863.1"/>
    <property type="molecule type" value="Genomic_DNA"/>
</dbReference>
<protein>
    <submittedName>
        <fullName evidence="2">Uncharacterized protein</fullName>
    </submittedName>
</protein>
<proteinExistence type="predicted"/>
<keyword evidence="3" id="KW-1185">Reference proteome</keyword>
<evidence type="ECO:0000313" key="2">
    <source>
        <dbReference type="EMBL" id="KAK2098863.1"/>
    </source>
</evidence>
<evidence type="ECO:0000313" key="3">
    <source>
        <dbReference type="Proteomes" id="UP001266305"/>
    </source>
</evidence>
<name>A0ABQ9UP65_SAGOE</name>